<evidence type="ECO:0000313" key="2">
    <source>
        <dbReference type="Proteomes" id="UP000002256"/>
    </source>
</evidence>
<sequence>MRYCKLNHHRATRFKTGIAAVNSSRFLQSIAEAESDDTRLNFARAAIFQLYSACLPTGSAPAQFSVQLSLSQGEAVTLVVRPFVNKIEALGGLVKSLFSTKAETVLRVLPCRVEDKIGSGIGLILFVDDEPMITIGSLADDSGLFLRQIESASRNTSGAATIGTVVGQRLASVVPLPTGSLDLRKPK</sequence>
<evidence type="ECO:0000313" key="1">
    <source>
        <dbReference type="EMBL" id="ACS59769.1"/>
    </source>
</evidence>
<name>C6B6R1_RHILS</name>
<geneLocation type="plasmid" evidence="1 2">
    <name>pR132502</name>
</geneLocation>
<keyword evidence="1" id="KW-0614">Plasmid</keyword>
<dbReference type="KEGG" id="rlg:Rleg_6730"/>
<dbReference type="HOGENOM" id="CLU_1446566_0_0_5"/>
<organism evidence="1 2">
    <name type="scientific">Rhizobium leguminosarum bv. trifolii (strain WSM1325)</name>
    <dbReference type="NCBI Taxonomy" id="395491"/>
    <lineage>
        <taxon>Bacteria</taxon>
        <taxon>Pseudomonadati</taxon>
        <taxon>Pseudomonadota</taxon>
        <taxon>Alphaproteobacteria</taxon>
        <taxon>Hyphomicrobiales</taxon>
        <taxon>Rhizobiaceae</taxon>
        <taxon>Rhizobium/Agrobacterium group</taxon>
        <taxon>Rhizobium</taxon>
    </lineage>
</organism>
<protein>
    <submittedName>
        <fullName evidence="1">Uncharacterized protein</fullName>
    </submittedName>
</protein>
<dbReference type="EMBL" id="CP001624">
    <property type="protein sequence ID" value="ACS59769.1"/>
    <property type="molecule type" value="Genomic_DNA"/>
</dbReference>
<accession>C6B6R1</accession>
<reference evidence="1 2" key="1">
    <citation type="journal article" date="2010" name="Stand. Genomic Sci.">
        <title>Complete genome sequence of Rhizobium leguminosarum bv. trifolii strain WSM1325, an effective microsymbiont of annual Mediterranean clovers.</title>
        <authorList>
            <person name="Reeve W."/>
            <person name="O'Hara G."/>
            <person name="Chain P."/>
            <person name="Ardley J."/>
            <person name="Brau L."/>
            <person name="Nandesena K."/>
            <person name="Tiwari R."/>
            <person name="Copeland A."/>
            <person name="Nolan M."/>
            <person name="Han C."/>
            <person name="Brettin T."/>
            <person name="Land M."/>
            <person name="Ovchinikova G."/>
            <person name="Ivanova N."/>
            <person name="Mavromatis K."/>
            <person name="Markowitz V."/>
            <person name="Kyrpides N."/>
            <person name="Melino V."/>
            <person name="Denton M."/>
            <person name="Yates R."/>
            <person name="Howieson J."/>
        </authorList>
    </citation>
    <scope>NUCLEOTIDE SEQUENCE [LARGE SCALE GENOMIC DNA]</scope>
    <source>
        <strain evidence="1 2">WSM1325</strain>
        <plasmid evidence="2">Plasmid pR132502</plasmid>
    </source>
</reference>
<dbReference type="AlphaFoldDB" id="C6B6R1"/>
<gene>
    <name evidence="1" type="ordered locus">Rleg_6730</name>
</gene>
<dbReference type="Proteomes" id="UP000002256">
    <property type="component" value="Plasmid pR132502"/>
</dbReference>
<proteinExistence type="predicted"/>